<evidence type="ECO:0000256" key="2">
    <source>
        <dbReference type="ARBA" id="ARBA00006275"/>
    </source>
</evidence>
<evidence type="ECO:0000256" key="5">
    <source>
        <dbReference type="ARBA" id="ARBA00023237"/>
    </source>
</evidence>
<dbReference type="RefSeq" id="WP_115869324.1">
    <property type="nucleotide sequence ID" value="NZ_QREG01000018.1"/>
</dbReference>
<evidence type="ECO:0000259" key="8">
    <source>
        <dbReference type="Pfam" id="PF14322"/>
    </source>
</evidence>
<feature type="signal peptide" evidence="6">
    <location>
        <begin position="1"/>
        <end position="21"/>
    </location>
</feature>
<dbReference type="GO" id="GO:0009279">
    <property type="term" value="C:cell outer membrane"/>
    <property type="evidence" value="ECO:0007669"/>
    <property type="project" value="UniProtKB-SubCell"/>
</dbReference>
<evidence type="ECO:0000259" key="7">
    <source>
        <dbReference type="Pfam" id="PF07980"/>
    </source>
</evidence>
<reference evidence="9 10" key="1">
    <citation type="submission" date="2018-07" db="EMBL/GenBank/DDBJ databases">
        <title>Genomic Encyclopedia of Type Strains, Phase IV (KMG-IV): sequencing the most valuable type-strain genomes for metagenomic binning, comparative biology and taxonomic classification.</title>
        <authorList>
            <person name="Goeker M."/>
        </authorList>
    </citation>
    <scope>NUCLEOTIDE SEQUENCE [LARGE SCALE GENOMIC DNA]</scope>
    <source>
        <strain evidence="9 10">DSM 4134</strain>
    </source>
</reference>
<evidence type="ECO:0000313" key="9">
    <source>
        <dbReference type="EMBL" id="RED95235.1"/>
    </source>
</evidence>
<dbReference type="InterPro" id="IPR033985">
    <property type="entry name" value="SusD-like_N"/>
</dbReference>
<feature type="domain" description="RagB/SusD" evidence="7">
    <location>
        <begin position="264"/>
        <end position="570"/>
    </location>
</feature>
<dbReference type="InterPro" id="IPR012944">
    <property type="entry name" value="SusD_RagB_dom"/>
</dbReference>
<keyword evidence="3 6" id="KW-0732">Signal</keyword>
<feature type="domain" description="SusD-like N-terminal" evidence="8">
    <location>
        <begin position="99"/>
        <end position="224"/>
    </location>
</feature>
<dbReference type="Gene3D" id="1.25.40.390">
    <property type="match status" value="1"/>
</dbReference>
<dbReference type="AlphaFoldDB" id="A0A3D9L0T0"/>
<organism evidence="9 10">
    <name type="scientific">Marinoscillum furvescens DSM 4134</name>
    <dbReference type="NCBI Taxonomy" id="1122208"/>
    <lineage>
        <taxon>Bacteria</taxon>
        <taxon>Pseudomonadati</taxon>
        <taxon>Bacteroidota</taxon>
        <taxon>Cytophagia</taxon>
        <taxon>Cytophagales</taxon>
        <taxon>Reichenbachiellaceae</taxon>
        <taxon>Marinoscillum</taxon>
    </lineage>
</organism>
<sequence length="574" mass="64977">MKTLKYILLLAVLGSTMGACDEKEFLEEVNPNAITAATFWKSPDHFGQALHTVYGALQFGPISGAGLGYELARADIAGSETWYRPYQFRTFGFSNNYIQVANNWNAAYVGIFRANQVIQYINENEIEGFAPGQKEEIEAQARFIRAFLYFDLAYDYNGAVIHTTVPGSPEEFSKPFSPRSEVIAQVVLPDLEFAEQHLPAEWTGEDIGRATWGAAVSMIGKVHLYQEEWDQAASHFKEVIDSEVYRLVDNVRHNYTDENEFNEESIFEVNFSDTKNPGTQGSVWDNDPYTSGSEATTIPKQYATLQFGGFNTLVPTYYLLELFEYDEMDPNDPDNTDRTQSMRLNATLLTKDADGLYYGLPPTEKAPFNIGQAAYVKKHTNWYQYDGEDPLSRSGINFRHIRLADVYLMYAEAVLEAQGAAGISEAVTYIDLVRDRAGVITLQEYMDANGGMIPELHISVQVHGPRTYTPATAEALLTHIKLVERPIELCYEGHRWKDLVRWGMVQSQFDQLRADEEWRMANIASIEGQPPLNLGNQVHNDFEIAQQLYTPSEHNYFPVPDYEIQVNENLIPGQ</sequence>
<comment type="similarity">
    <text evidence="2">Belongs to the SusD family.</text>
</comment>
<dbReference type="Proteomes" id="UP000256779">
    <property type="component" value="Unassembled WGS sequence"/>
</dbReference>
<evidence type="ECO:0000256" key="4">
    <source>
        <dbReference type="ARBA" id="ARBA00023136"/>
    </source>
</evidence>
<accession>A0A3D9L0T0</accession>
<feature type="chain" id="PRO_5017550666" evidence="6">
    <location>
        <begin position="22"/>
        <end position="574"/>
    </location>
</feature>
<evidence type="ECO:0000313" key="10">
    <source>
        <dbReference type="Proteomes" id="UP000256779"/>
    </source>
</evidence>
<protein>
    <submittedName>
        <fullName evidence="9">Putative outer membrane starch-binding protein</fullName>
    </submittedName>
</protein>
<evidence type="ECO:0000256" key="3">
    <source>
        <dbReference type="ARBA" id="ARBA00022729"/>
    </source>
</evidence>
<name>A0A3D9L0T0_MARFU</name>
<comment type="caution">
    <text evidence="9">The sequence shown here is derived from an EMBL/GenBank/DDBJ whole genome shotgun (WGS) entry which is preliminary data.</text>
</comment>
<dbReference type="Pfam" id="PF14322">
    <property type="entry name" value="SusD-like_3"/>
    <property type="match status" value="1"/>
</dbReference>
<gene>
    <name evidence="9" type="ORF">C7460_11812</name>
</gene>
<keyword evidence="5" id="KW-0998">Cell outer membrane</keyword>
<dbReference type="PROSITE" id="PS51257">
    <property type="entry name" value="PROKAR_LIPOPROTEIN"/>
    <property type="match status" value="1"/>
</dbReference>
<evidence type="ECO:0000256" key="6">
    <source>
        <dbReference type="SAM" id="SignalP"/>
    </source>
</evidence>
<dbReference type="InterPro" id="IPR011990">
    <property type="entry name" value="TPR-like_helical_dom_sf"/>
</dbReference>
<evidence type="ECO:0000256" key="1">
    <source>
        <dbReference type="ARBA" id="ARBA00004442"/>
    </source>
</evidence>
<dbReference type="EMBL" id="QREG01000018">
    <property type="protein sequence ID" value="RED95235.1"/>
    <property type="molecule type" value="Genomic_DNA"/>
</dbReference>
<comment type="subcellular location">
    <subcellularLocation>
        <location evidence="1">Cell outer membrane</location>
    </subcellularLocation>
</comment>
<proteinExistence type="inferred from homology"/>
<keyword evidence="4" id="KW-0472">Membrane</keyword>
<dbReference type="SUPFAM" id="SSF48452">
    <property type="entry name" value="TPR-like"/>
    <property type="match status" value="1"/>
</dbReference>
<dbReference type="OrthoDB" id="9792139at2"/>
<keyword evidence="10" id="KW-1185">Reference proteome</keyword>
<dbReference type="Pfam" id="PF07980">
    <property type="entry name" value="SusD_RagB"/>
    <property type="match status" value="1"/>
</dbReference>